<sequence>MKKVWQGCEVSKYQGYLQHKIKPVVRDKGKWGAQSKTWNKCGRGASVLPHHHTPPPRLQQQLPSLHVPPPAKDAATAAGHRQSPKVATTLAPRSVKVADNDAKPYQKRRRPPAVLQGSRTSSHASHTGFGSYATKPYCLASTVIRAAITQPVRTPTRRRQCRQQSLFFSALLFYYGGFVQVQDESDNGGIERR</sequence>
<evidence type="ECO:0000313" key="2">
    <source>
        <dbReference type="EMBL" id="QCD89706.1"/>
    </source>
</evidence>
<dbReference type="Proteomes" id="UP000501690">
    <property type="component" value="Linkage Group LG4"/>
</dbReference>
<dbReference type="AlphaFoldDB" id="A0A4D6LNA8"/>
<keyword evidence="3" id="KW-1185">Reference proteome</keyword>
<name>A0A4D6LNA8_VIGUN</name>
<evidence type="ECO:0000313" key="3">
    <source>
        <dbReference type="Proteomes" id="UP000501690"/>
    </source>
</evidence>
<gene>
    <name evidence="2" type="ORF">DEO72_LG4g652</name>
</gene>
<proteinExistence type="predicted"/>
<feature type="region of interest" description="Disordered" evidence="1">
    <location>
        <begin position="32"/>
        <end position="127"/>
    </location>
</feature>
<evidence type="ECO:0000256" key="1">
    <source>
        <dbReference type="SAM" id="MobiDB-lite"/>
    </source>
</evidence>
<accession>A0A4D6LNA8</accession>
<reference evidence="2 3" key="1">
    <citation type="submission" date="2019-04" db="EMBL/GenBank/DDBJ databases">
        <title>An improved genome assembly and genetic linkage map for asparagus bean, Vigna unguiculata ssp. sesquipedialis.</title>
        <authorList>
            <person name="Xia Q."/>
            <person name="Zhang R."/>
            <person name="Dong Y."/>
        </authorList>
    </citation>
    <scope>NUCLEOTIDE SEQUENCE [LARGE SCALE GENOMIC DNA]</scope>
    <source>
        <tissue evidence="2">Leaf</tissue>
    </source>
</reference>
<organism evidence="2 3">
    <name type="scientific">Vigna unguiculata</name>
    <name type="common">Cowpea</name>
    <dbReference type="NCBI Taxonomy" id="3917"/>
    <lineage>
        <taxon>Eukaryota</taxon>
        <taxon>Viridiplantae</taxon>
        <taxon>Streptophyta</taxon>
        <taxon>Embryophyta</taxon>
        <taxon>Tracheophyta</taxon>
        <taxon>Spermatophyta</taxon>
        <taxon>Magnoliopsida</taxon>
        <taxon>eudicotyledons</taxon>
        <taxon>Gunneridae</taxon>
        <taxon>Pentapetalae</taxon>
        <taxon>rosids</taxon>
        <taxon>fabids</taxon>
        <taxon>Fabales</taxon>
        <taxon>Fabaceae</taxon>
        <taxon>Papilionoideae</taxon>
        <taxon>50 kb inversion clade</taxon>
        <taxon>NPAAA clade</taxon>
        <taxon>indigoferoid/millettioid clade</taxon>
        <taxon>Phaseoleae</taxon>
        <taxon>Vigna</taxon>
    </lineage>
</organism>
<protein>
    <submittedName>
        <fullName evidence="2">Uncharacterized protein</fullName>
    </submittedName>
</protein>
<dbReference type="EMBL" id="CP039348">
    <property type="protein sequence ID" value="QCD89706.1"/>
    <property type="molecule type" value="Genomic_DNA"/>
</dbReference>